<name>A0ABN2D714_9ACTN</name>
<comment type="similarity">
    <text evidence="2">Belongs to the bacterial solute-binding protein 8 family.</text>
</comment>
<dbReference type="PANTHER" id="PTHR30532">
    <property type="entry name" value="IRON III DICITRATE-BINDING PERIPLASMIC PROTEIN"/>
    <property type="match status" value="1"/>
</dbReference>
<comment type="subcellular location">
    <subcellularLocation>
        <location evidence="1">Cell envelope</location>
    </subcellularLocation>
</comment>
<evidence type="ECO:0000256" key="1">
    <source>
        <dbReference type="ARBA" id="ARBA00004196"/>
    </source>
</evidence>
<evidence type="ECO:0000313" key="7">
    <source>
        <dbReference type="EMBL" id="GAA1571512.1"/>
    </source>
</evidence>
<evidence type="ECO:0000256" key="4">
    <source>
        <dbReference type="ARBA" id="ARBA00022729"/>
    </source>
</evidence>
<dbReference type="InterPro" id="IPR020610">
    <property type="entry name" value="Thiolase_AS"/>
</dbReference>
<dbReference type="PROSITE" id="PS51257">
    <property type="entry name" value="PROKAR_LIPOPROTEIN"/>
    <property type="match status" value="1"/>
</dbReference>
<dbReference type="CDD" id="cd01146">
    <property type="entry name" value="FhuD"/>
    <property type="match status" value="1"/>
</dbReference>
<dbReference type="EMBL" id="BAAAPH010000008">
    <property type="protein sequence ID" value="GAA1571512.1"/>
    <property type="molecule type" value="Genomic_DNA"/>
</dbReference>
<feature type="signal peptide" evidence="5">
    <location>
        <begin position="1"/>
        <end position="25"/>
    </location>
</feature>
<dbReference type="RefSeq" id="WP_344234086.1">
    <property type="nucleotide sequence ID" value="NZ_BAAAPH010000008.1"/>
</dbReference>
<accession>A0ABN2D714</accession>
<evidence type="ECO:0000313" key="8">
    <source>
        <dbReference type="Proteomes" id="UP001501705"/>
    </source>
</evidence>
<sequence>MNARVLSRRLLAATSAVLLTAVAAACGGSGSGTGAAAGSGSQDGQSVTVQAATGEVKLPKPAVRVAVMQWQFLEDLLALGVQPVMIADEQQPGSGNPLPSQFKDKLGKYTSLGSRISPNLEVLSAEPVDLIVADKSEHLKDYQQFSQIAPTLILDTTSWADFYPNLEKLGQAVGKADKAAEVEKSVKSAIADAHAKLAADAGKRALIGVPTPDKFFAFTANSMPAGVLTELGLTYAYKEVPGKLSEQAPLEALAQTKPDVMFLTVDPGSQVVTDTWKGNSLWDSIPAVLGNHVHTVDRAIWSVGRGVLSVPLMAQQTVDAFAKG</sequence>
<comment type="caution">
    <text evidence="7">The sequence shown here is derived from an EMBL/GenBank/DDBJ whole genome shotgun (WGS) entry which is preliminary data.</text>
</comment>
<dbReference type="Proteomes" id="UP001501705">
    <property type="component" value="Unassembled WGS sequence"/>
</dbReference>
<keyword evidence="8" id="KW-1185">Reference proteome</keyword>
<dbReference type="SUPFAM" id="SSF53807">
    <property type="entry name" value="Helical backbone' metal receptor"/>
    <property type="match status" value="1"/>
</dbReference>
<dbReference type="InterPro" id="IPR051313">
    <property type="entry name" value="Bact_iron-sidero_bind"/>
</dbReference>
<dbReference type="Pfam" id="PF01497">
    <property type="entry name" value="Peripla_BP_2"/>
    <property type="match status" value="1"/>
</dbReference>
<gene>
    <name evidence="7" type="primary">yfmC</name>
    <name evidence="7" type="ORF">GCM10009804_29870</name>
</gene>
<keyword evidence="4 5" id="KW-0732">Signal</keyword>
<dbReference type="PANTHER" id="PTHR30532:SF1">
    <property type="entry name" value="IRON(3+)-HYDROXAMATE-BINDING PROTEIN FHUD"/>
    <property type="match status" value="1"/>
</dbReference>
<reference evidence="7 8" key="1">
    <citation type="journal article" date="2019" name="Int. J. Syst. Evol. Microbiol.">
        <title>The Global Catalogue of Microorganisms (GCM) 10K type strain sequencing project: providing services to taxonomists for standard genome sequencing and annotation.</title>
        <authorList>
            <consortium name="The Broad Institute Genomics Platform"/>
            <consortium name="The Broad Institute Genome Sequencing Center for Infectious Disease"/>
            <person name="Wu L."/>
            <person name="Ma J."/>
        </authorList>
    </citation>
    <scope>NUCLEOTIDE SEQUENCE [LARGE SCALE GENOMIC DNA]</scope>
    <source>
        <strain evidence="7 8">JCM 15572</strain>
    </source>
</reference>
<proteinExistence type="inferred from homology"/>
<evidence type="ECO:0000259" key="6">
    <source>
        <dbReference type="PROSITE" id="PS50983"/>
    </source>
</evidence>
<dbReference type="PROSITE" id="PS00099">
    <property type="entry name" value="THIOLASE_3"/>
    <property type="match status" value="1"/>
</dbReference>
<keyword evidence="3" id="KW-0813">Transport</keyword>
<dbReference type="InterPro" id="IPR002491">
    <property type="entry name" value="ABC_transptr_periplasmic_BD"/>
</dbReference>
<evidence type="ECO:0000256" key="3">
    <source>
        <dbReference type="ARBA" id="ARBA00022448"/>
    </source>
</evidence>
<organism evidence="7 8">
    <name type="scientific">Kribbella hippodromi</name>
    <dbReference type="NCBI Taxonomy" id="434347"/>
    <lineage>
        <taxon>Bacteria</taxon>
        <taxon>Bacillati</taxon>
        <taxon>Actinomycetota</taxon>
        <taxon>Actinomycetes</taxon>
        <taxon>Propionibacteriales</taxon>
        <taxon>Kribbellaceae</taxon>
        <taxon>Kribbella</taxon>
    </lineage>
</organism>
<feature type="domain" description="Fe/B12 periplasmic-binding" evidence="6">
    <location>
        <begin position="64"/>
        <end position="324"/>
    </location>
</feature>
<evidence type="ECO:0000256" key="2">
    <source>
        <dbReference type="ARBA" id="ARBA00008814"/>
    </source>
</evidence>
<dbReference type="PROSITE" id="PS50983">
    <property type="entry name" value="FE_B12_PBP"/>
    <property type="match status" value="1"/>
</dbReference>
<feature type="chain" id="PRO_5045317215" evidence="5">
    <location>
        <begin position="26"/>
        <end position="324"/>
    </location>
</feature>
<evidence type="ECO:0000256" key="5">
    <source>
        <dbReference type="SAM" id="SignalP"/>
    </source>
</evidence>
<protein>
    <submittedName>
        <fullName evidence="7">Fe(3+)-citrate ABC transporter substrate-binding protein YfmC</fullName>
    </submittedName>
</protein>
<dbReference type="Gene3D" id="3.40.50.1980">
    <property type="entry name" value="Nitrogenase molybdenum iron protein domain"/>
    <property type="match status" value="2"/>
</dbReference>